<dbReference type="AlphaFoldDB" id="A0AAV9QXG3"/>
<comment type="caution">
    <text evidence="2">The sequence shown here is derived from an EMBL/GenBank/DDBJ whole genome shotgun (WGS) entry which is preliminary data.</text>
</comment>
<name>A0AAV9QXG3_9TELE</name>
<keyword evidence="3" id="KW-1185">Reference proteome</keyword>
<organism evidence="2 3">
    <name type="scientific">Crenichthys baileyi</name>
    <name type="common">White River springfish</name>
    <dbReference type="NCBI Taxonomy" id="28760"/>
    <lineage>
        <taxon>Eukaryota</taxon>
        <taxon>Metazoa</taxon>
        <taxon>Chordata</taxon>
        <taxon>Craniata</taxon>
        <taxon>Vertebrata</taxon>
        <taxon>Euteleostomi</taxon>
        <taxon>Actinopterygii</taxon>
        <taxon>Neopterygii</taxon>
        <taxon>Teleostei</taxon>
        <taxon>Neoteleostei</taxon>
        <taxon>Acanthomorphata</taxon>
        <taxon>Ovalentaria</taxon>
        <taxon>Atherinomorphae</taxon>
        <taxon>Cyprinodontiformes</taxon>
        <taxon>Goodeidae</taxon>
        <taxon>Crenichthys</taxon>
    </lineage>
</organism>
<dbReference type="Proteomes" id="UP001311232">
    <property type="component" value="Unassembled WGS sequence"/>
</dbReference>
<accession>A0AAV9QXG3</accession>
<evidence type="ECO:0000313" key="2">
    <source>
        <dbReference type="EMBL" id="KAK5600680.1"/>
    </source>
</evidence>
<sequence>MHQEQVRLNAGNGEQSSDSSLFTSHVVPTQSQSYLLSSRDLKSRYHYGKNSNGNAHNVGQVEWSGAKWSQWKRGISRPDLLGQLVSGLLVQGLCKPLPFCGGAS</sequence>
<protein>
    <submittedName>
        <fullName evidence="2">Uncharacterized protein</fullName>
    </submittedName>
</protein>
<proteinExistence type="predicted"/>
<feature type="region of interest" description="Disordered" evidence="1">
    <location>
        <begin position="1"/>
        <end position="22"/>
    </location>
</feature>
<dbReference type="EMBL" id="JAHHUM010002838">
    <property type="protein sequence ID" value="KAK5600680.1"/>
    <property type="molecule type" value="Genomic_DNA"/>
</dbReference>
<evidence type="ECO:0000313" key="3">
    <source>
        <dbReference type="Proteomes" id="UP001311232"/>
    </source>
</evidence>
<gene>
    <name evidence="2" type="ORF">CRENBAI_012734</name>
</gene>
<feature type="compositionally biased region" description="Polar residues" evidence="1">
    <location>
        <begin position="12"/>
        <end position="22"/>
    </location>
</feature>
<evidence type="ECO:0000256" key="1">
    <source>
        <dbReference type="SAM" id="MobiDB-lite"/>
    </source>
</evidence>
<reference evidence="2 3" key="1">
    <citation type="submission" date="2021-06" db="EMBL/GenBank/DDBJ databases">
        <authorList>
            <person name="Palmer J.M."/>
        </authorList>
    </citation>
    <scope>NUCLEOTIDE SEQUENCE [LARGE SCALE GENOMIC DNA]</scope>
    <source>
        <strain evidence="2 3">MEX-2019</strain>
        <tissue evidence="2">Muscle</tissue>
    </source>
</reference>